<feature type="transmembrane region" description="Helical" evidence="8">
    <location>
        <begin position="144"/>
        <end position="174"/>
    </location>
</feature>
<keyword evidence="2" id="KW-1003">Cell membrane</keyword>
<feature type="transmembrane region" description="Helical" evidence="8">
    <location>
        <begin position="55"/>
        <end position="86"/>
    </location>
</feature>
<keyword evidence="11" id="KW-1185">Reference proteome</keyword>
<keyword evidence="3" id="KW-0328">Glycosyltransferase</keyword>
<comment type="subcellular location">
    <subcellularLocation>
        <location evidence="1">Cell membrane</location>
        <topology evidence="1">Multi-pass membrane protein</topology>
    </subcellularLocation>
</comment>
<feature type="transmembrane region" description="Helical" evidence="8">
    <location>
        <begin position="261"/>
        <end position="283"/>
    </location>
</feature>
<evidence type="ECO:0000313" key="10">
    <source>
        <dbReference type="EMBL" id="GAA0364618.1"/>
    </source>
</evidence>
<evidence type="ECO:0000256" key="2">
    <source>
        <dbReference type="ARBA" id="ARBA00022475"/>
    </source>
</evidence>
<dbReference type="RefSeq" id="WP_252803531.1">
    <property type="nucleotide sequence ID" value="NZ_BAAABM010000064.1"/>
</dbReference>
<reference evidence="11" key="1">
    <citation type="journal article" date="2019" name="Int. J. Syst. Evol. Microbiol.">
        <title>The Global Catalogue of Microorganisms (GCM) 10K type strain sequencing project: providing services to taxonomists for standard genome sequencing and annotation.</title>
        <authorList>
            <consortium name="The Broad Institute Genomics Platform"/>
            <consortium name="The Broad Institute Genome Sequencing Center for Infectious Disease"/>
            <person name="Wu L."/>
            <person name="Ma J."/>
        </authorList>
    </citation>
    <scope>NUCLEOTIDE SEQUENCE [LARGE SCALE GENOMIC DNA]</scope>
    <source>
        <strain evidence="11">JCM 3146</strain>
    </source>
</reference>
<comment type="caution">
    <text evidence="10">The sequence shown here is derived from an EMBL/GenBank/DDBJ whole genome shotgun (WGS) entry which is preliminary data.</text>
</comment>
<sequence>MPIAWRPVLAVSVVAGVVLTALSGRYGYHRDELYFRVVGAHPAWGYPDQPPLVPLYAAAAGGSLVLLRLPSALAFMAGVVLTALIAREMGGGPRAQTVAALAWAVTPALAVGGHLMQPTIFDVVAWTAVTFLVTRWVRVRDDRLLLGVGLVTAVALQVKFLIVFFLAALTVGVLLAGPRAMLRRPLLYAGAAVAVLAALPGLWWQARHGWPQLGMGRAIAAKGTDGGRLGFVPWQLIDTGIFTAPIWIAGLVRLWRGPWRLFVWAYAFLLVVFLITGGKHYYMMGAYPALWAAGAQVVERWRLRWVMFGVVALTTVGLLLPVYPLRTLHATPEAAIGYDARETVGWPALTAAVAKVYRPGYVILAGDYGVAGAIDRYGGAYGLPKAYSGHNGLWYLGPPADDGAPVIVLPAERDQLTRYWSDVRVAGRVDDGVRIDNEEQGQPIWICRGPRLPWARLWPELKRLS</sequence>
<gene>
    <name evidence="10" type="ORF">GCM10010151_63240</name>
</gene>
<evidence type="ECO:0000256" key="7">
    <source>
        <dbReference type="ARBA" id="ARBA00023136"/>
    </source>
</evidence>
<evidence type="ECO:0000259" key="9">
    <source>
        <dbReference type="Pfam" id="PF13231"/>
    </source>
</evidence>
<keyword evidence="5 8" id="KW-0812">Transmembrane</keyword>
<evidence type="ECO:0000313" key="11">
    <source>
        <dbReference type="Proteomes" id="UP001501822"/>
    </source>
</evidence>
<proteinExistence type="predicted"/>
<feature type="transmembrane region" description="Helical" evidence="8">
    <location>
        <begin position="234"/>
        <end position="254"/>
    </location>
</feature>
<evidence type="ECO:0000256" key="1">
    <source>
        <dbReference type="ARBA" id="ARBA00004651"/>
    </source>
</evidence>
<keyword evidence="7 8" id="KW-0472">Membrane</keyword>
<protein>
    <submittedName>
        <fullName evidence="10">Glycosyltransferase family 39 protein</fullName>
    </submittedName>
</protein>
<dbReference type="EMBL" id="BAAABM010000064">
    <property type="protein sequence ID" value="GAA0364618.1"/>
    <property type="molecule type" value="Genomic_DNA"/>
</dbReference>
<evidence type="ECO:0000256" key="5">
    <source>
        <dbReference type="ARBA" id="ARBA00022692"/>
    </source>
</evidence>
<evidence type="ECO:0000256" key="4">
    <source>
        <dbReference type="ARBA" id="ARBA00022679"/>
    </source>
</evidence>
<feature type="domain" description="Glycosyltransferase RgtA/B/C/D-like" evidence="9">
    <location>
        <begin position="57"/>
        <end position="204"/>
    </location>
</feature>
<evidence type="ECO:0000256" key="3">
    <source>
        <dbReference type="ARBA" id="ARBA00022676"/>
    </source>
</evidence>
<keyword evidence="6 8" id="KW-1133">Transmembrane helix</keyword>
<dbReference type="InterPro" id="IPR038731">
    <property type="entry name" value="RgtA/B/C-like"/>
</dbReference>
<dbReference type="PANTHER" id="PTHR33908">
    <property type="entry name" value="MANNOSYLTRANSFERASE YKCB-RELATED"/>
    <property type="match status" value="1"/>
</dbReference>
<dbReference type="Pfam" id="PF13231">
    <property type="entry name" value="PMT_2"/>
    <property type="match status" value="1"/>
</dbReference>
<feature type="transmembrane region" description="Helical" evidence="8">
    <location>
        <begin position="303"/>
        <end position="323"/>
    </location>
</feature>
<evidence type="ECO:0000256" key="6">
    <source>
        <dbReference type="ARBA" id="ARBA00022989"/>
    </source>
</evidence>
<feature type="transmembrane region" description="Helical" evidence="8">
    <location>
        <begin position="186"/>
        <end position="206"/>
    </location>
</feature>
<organism evidence="10 11">
    <name type="scientific">Actinoallomurus spadix</name>
    <dbReference type="NCBI Taxonomy" id="79912"/>
    <lineage>
        <taxon>Bacteria</taxon>
        <taxon>Bacillati</taxon>
        <taxon>Actinomycetota</taxon>
        <taxon>Actinomycetes</taxon>
        <taxon>Streptosporangiales</taxon>
        <taxon>Thermomonosporaceae</taxon>
        <taxon>Actinoallomurus</taxon>
    </lineage>
</organism>
<dbReference type="InterPro" id="IPR050297">
    <property type="entry name" value="LipidA_mod_glycosyltrf_83"/>
</dbReference>
<evidence type="ECO:0000256" key="8">
    <source>
        <dbReference type="SAM" id="Phobius"/>
    </source>
</evidence>
<keyword evidence="4" id="KW-0808">Transferase</keyword>
<feature type="transmembrane region" description="Helical" evidence="8">
    <location>
        <begin position="98"/>
        <end position="116"/>
    </location>
</feature>
<dbReference type="PANTHER" id="PTHR33908:SF11">
    <property type="entry name" value="MEMBRANE PROTEIN"/>
    <property type="match status" value="1"/>
</dbReference>
<name>A0ABP3HA77_9ACTN</name>
<dbReference type="Proteomes" id="UP001501822">
    <property type="component" value="Unassembled WGS sequence"/>
</dbReference>
<accession>A0ABP3HA77</accession>